<evidence type="ECO:0000313" key="1">
    <source>
        <dbReference type="EMBL" id="KAI8658031.1"/>
    </source>
</evidence>
<evidence type="ECO:0000313" key="2">
    <source>
        <dbReference type="Proteomes" id="UP001065298"/>
    </source>
</evidence>
<comment type="caution">
    <text evidence="1">The sequence shown here is derived from an EMBL/GenBank/DDBJ whole genome shotgun (WGS) entry which is preliminary data.</text>
</comment>
<organism evidence="1 2">
    <name type="scientific">Fusarium keratoplasticum</name>
    <dbReference type="NCBI Taxonomy" id="1328300"/>
    <lineage>
        <taxon>Eukaryota</taxon>
        <taxon>Fungi</taxon>
        <taxon>Dikarya</taxon>
        <taxon>Ascomycota</taxon>
        <taxon>Pezizomycotina</taxon>
        <taxon>Sordariomycetes</taxon>
        <taxon>Hypocreomycetidae</taxon>
        <taxon>Hypocreales</taxon>
        <taxon>Nectriaceae</taxon>
        <taxon>Fusarium</taxon>
        <taxon>Fusarium solani species complex</taxon>
    </lineage>
</organism>
<sequence>MQDRVYWTEPLSAWKKAGDFCRLFMRIPQTTVFHMFVQCEDLRAARIQLKSRLGHTNFKRLMTEEGAVVSDWAITFFNLDHSDIDPISRTPTPTPGTDPSETYDADNPHFPTVRDSPLSIPLHRLPNPSSLQQLRLQLRGQILAGHSKTSSILSFGGAEGLHGHYERHDPRPVYYFQVDGGYALDGDSEKLTTADNNPIDLSLMYTCRSVANETRNMPLAINTITFSTLYREDWRGLAGCFNYVYTYFSLLEVDLVVRLARFMTPDMYSQLALKFPTLAPQIQTESRYHKHCLDNYETGRWHSFSDSESESDSGSEGNRDAIFSPDSDSEEDKTDPSEGSYEWRHGRYAPSYRFRYEYDGFGSIDHGPSGHRLRPEWVGGSWAIQAAMSYCLRLLAEKEPAEFARLVFGALPGWVGTCPAHELLDLRFDPWAIPSQPGVARATSRFKADDAWKLLEPWYYTTSRAYNPPGVYDQLHTPRGVRCREKIRFSAAATAIRFLQRLPTNQRLQIRNLVLYEDHPSVGTPSTHVQGLAPFFKENPRLRVVRRVSVLGCIEGRLGDPKHAAQFLQAEKDGRTEDRRNVDLMFFPWKLAEWLVDALAVTSVGIPAESFTFILEAGPHADFCTDVFQQAIHRDIAWYRAYNACIDRGLVVRKRGQKGYLLVDEALEEAIGHLLNQTSFLRSDFNPGHPWNFENLVEETKHLDYLHWQSKWVYREPRKLELPPTLDIARLYSDNFEVQTEEDYL</sequence>
<reference evidence="1" key="1">
    <citation type="submission" date="2022-06" db="EMBL/GenBank/DDBJ databases">
        <title>Fusarium solani species complex genomes reveal bases of compartmentalisation and animal pathogenesis.</title>
        <authorList>
            <person name="Tsai I.J."/>
        </authorList>
    </citation>
    <scope>NUCLEOTIDE SEQUENCE</scope>
    <source>
        <strain evidence="1">Fu6.1</strain>
    </source>
</reference>
<proteinExistence type="predicted"/>
<keyword evidence="2" id="KW-1185">Reference proteome</keyword>
<name>A0ACC0QN00_9HYPO</name>
<dbReference type="EMBL" id="CM046511">
    <property type="protein sequence ID" value="KAI8658031.1"/>
    <property type="molecule type" value="Genomic_DNA"/>
</dbReference>
<dbReference type="Proteomes" id="UP001065298">
    <property type="component" value="Chromosome 9"/>
</dbReference>
<gene>
    <name evidence="1" type="ORF">NCS57_01183600</name>
</gene>
<accession>A0ACC0QN00</accession>
<protein>
    <submittedName>
        <fullName evidence="1">Uncharacterized protein</fullName>
    </submittedName>
</protein>